<evidence type="ECO:0000256" key="4">
    <source>
        <dbReference type="ARBA" id="ARBA00022723"/>
    </source>
</evidence>
<dbReference type="EMBL" id="PUEC01000017">
    <property type="protein sequence ID" value="PWB01913.1"/>
    <property type="molecule type" value="Genomic_DNA"/>
</dbReference>
<dbReference type="Gene3D" id="3.20.20.140">
    <property type="entry name" value="Metal-dependent hydrolases"/>
    <property type="match status" value="1"/>
</dbReference>
<keyword evidence="5" id="KW-0378">Hydrolase</keyword>
<dbReference type="GeneID" id="82526327"/>
<keyword evidence="8" id="KW-1185">Reference proteome</keyword>
<dbReference type="NCBIfam" id="NF006688">
    <property type="entry name" value="PRK09236.1"/>
    <property type="match status" value="1"/>
</dbReference>
<dbReference type="GO" id="GO:0006145">
    <property type="term" value="P:purine nucleobase catabolic process"/>
    <property type="evidence" value="ECO:0007669"/>
    <property type="project" value="TreeGrafter"/>
</dbReference>
<dbReference type="AlphaFoldDB" id="A0A2V1INX8"/>
<organism evidence="7 8">
    <name type="scientific">Duncaniella muris</name>
    <dbReference type="NCBI Taxonomy" id="2094150"/>
    <lineage>
        <taxon>Bacteria</taxon>
        <taxon>Pseudomonadati</taxon>
        <taxon>Bacteroidota</taxon>
        <taxon>Bacteroidia</taxon>
        <taxon>Bacteroidales</taxon>
        <taxon>Muribaculaceae</taxon>
        <taxon>Duncaniella</taxon>
    </lineage>
</organism>
<evidence type="ECO:0000256" key="5">
    <source>
        <dbReference type="ARBA" id="ARBA00022801"/>
    </source>
</evidence>
<dbReference type="Proteomes" id="UP000244905">
    <property type="component" value="Unassembled WGS sequence"/>
</dbReference>
<dbReference type="InterPro" id="IPR032466">
    <property type="entry name" value="Metal_Hydrolase"/>
</dbReference>
<protein>
    <submittedName>
        <fullName evidence="7">Dihydroorotase</fullName>
    </submittedName>
</protein>
<dbReference type="Gene3D" id="2.30.40.10">
    <property type="entry name" value="Urease, subunit C, domain 1"/>
    <property type="match status" value="1"/>
</dbReference>
<dbReference type="GO" id="GO:0004038">
    <property type="term" value="F:allantoinase activity"/>
    <property type="evidence" value="ECO:0007669"/>
    <property type="project" value="TreeGrafter"/>
</dbReference>
<comment type="cofactor">
    <cofactor evidence="1">
        <name>Zn(2+)</name>
        <dbReference type="ChEBI" id="CHEBI:29105"/>
    </cofactor>
</comment>
<dbReference type="InterPro" id="IPR006680">
    <property type="entry name" value="Amidohydro-rel"/>
</dbReference>
<name>A0A2V1INX8_9BACT</name>
<dbReference type="GO" id="GO:0046872">
    <property type="term" value="F:metal ion binding"/>
    <property type="evidence" value="ECO:0007669"/>
    <property type="project" value="UniProtKB-KW"/>
</dbReference>
<reference evidence="8" key="1">
    <citation type="submission" date="2018-02" db="EMBL/GenBank/DDBJ databases">
        <authorList>
            <person name="Clavel T."/>
            <person name="Strowig T."/>
        </authorList>
    </citation>
    <scope>NUCLEOTIDE SEQUENCE [LARGE SCALE GENOMIC DNA]</scope>
    <source>
        <strain evidence="8">DSM 103720</strain>
    </source>
</reference>
<dbReference type="Pfam" id="PF01979">
    <property type="entry name" value="Amidohydro_1"/>
    <property type="match status" value="1"/>
</dbReference>
<dbReference type="InterPro" id="IPR011059">
    <property type="entry name" value="Metal-dep_hydrolase_composite"/>
</dbReference>
<dbReference type="PANTHER" id="PTHR43668:SF4">
    <property type="entry name" value="ALLANTOINASE"/>
    <property type="match status" value="1"/>
</dbReference>
<sequence>MATTLLYNAEIANEGRRFRGYVLVDGQKIGRVGEGTADGAECMRLKQTADRAVDCGGRLLIPGVIDTHVHFRDPGLTEKGDMATESRAAVAGGVTSVVDMPNTKPATVTCAALGDKIRRAAEVSAANFGFFIGATNDNADELLKADYSRTAGIKLFLGSSTGNMLVDDNNTLEELFASAPALIAVHAEDEATIRAARERLLEECGGSIPVERHPDVRPREACVKATRKAIELARKTGARVHICHLSTAEELQLVSEAKAEGVKVTAETCPQYLLFDRNDFQRAGARIKCNPAIKEPSDRIALLRALQPGGCIDTIATDHAPHLPAQKEGDALTAASGMPMVQFSLRAMLELVASDPQLEGCGPERVVELMCHRPADLFGIKGRGYIREGYWADLVLVDPLGCRTAVSDSEVISRCGWTPLAGMTLPARIEMTMVNGTVVYEAGSDPQSGAAMALEFGTTGEKP</sequence>
<evidence type="ECO:0000313" key="8">
    <source>
        <dbReference type="Proteomes" id="UP000244905"/>
    </source>
</evidence>
<evidence type="ECO:0000256" key="3">
    <source>
        <dbReference type="ARBA" id="ARBA00010286"/>
    </source>
</evidence>
<evidence type="ECO:0000259" key="6">
    <source>
        <dbReference type="Pfam" id="PF01979"/>
    </source>
</evidence>
<dbReference type="SUPFAM" id="SSF51338">
    <property type="entry name" value="Composite domain of metallo-dependent hydrolases"/>
    <property type="match status" value="1"/>
</dbReference>
<dbReference type="RefSeq" id="WP_107032464.1">
    <property type="nucleotide sequence ID" value="NZ_CAJSYL010000027.1"/>
</dbReference>
<dbReference type="PANTHER" id="PTHR43668">
    <property type="entry name" value="ALLANTOINASE"/>
    <property type="match status" value="1"/>
</dbReference>
<dbReference type="GO" id="GO:0005737">
    <property type="term" value="C:cytoplasm"/>
    <property type="evidence" value="ECO:0007669"/>
    <property type="project" value="TreeGrafter"/>
</dbReference>
<gene>
    <name evidence="7" type="ORF">C5O23_08205</name>
</gene>
<comment type="caution">
    <text evidence="7">The sequence shown here is derived from an EMBL/GenBank/DDBJ whole genome shotgun (WGS) entry which is preliminary data.</text>
</comment>
<evidence type="ECO:0000256" key="2">
    <source>
        <dbReference type="ARBA" id="ARBA00002368"/>
    </source>
</evidence>
<dbReference type="SUPFAM" id="SSF51556">
    <property type="entry name" value="Metallo-dependent hydrolases"/>
    <property type="match status" value="1"/>
</dbReference>
<comment type="similarity">
    <text evidence="3">Belongs to the metallo-dependent hydrolases superfamily. DHOase family. Class I DHOase subfamily.</text>
</comment>
<dbReference type="InterPro" id="IPR050138">
    <property type="entry name" value="DHOase/Allantoinase_Hydrolase"/>
</dbReference>
<dbReference type="InterPro" id="IPR002195">
    <property type="entry name" value="Dihydroorotase_CS"/>
</dbReference>
<dbReference type="CDD" id="cd01318">
    <property type="entry name" value="DHOase_IIb"/>
    <property type="match status" value="1"/>
</dbReference>
<comment type="function">
    <text evidence="2">Catalyzes the reversible cyclization of carbamoyl aspartate to dihydroorotate.</text>
</comment>
<proteinExistence type="inferred from homology"/>
<dbReference type="PROSITE" id="PS00483">
    <property type="entry name" value="DIHYDROOROTASE_2"/>
    <property type="match status" value="1"/>
</dbReference>
<accession>A0A2V1INX8</accession>
<evidence type="ECO:0000256" key="1">
    <source>
        <dbReference type="ARBA" id="ARBA00001947"/>
    </source>
</evidence>
<feature type="domain" description="Amidohydrolase-related" evidence="6">
    <location>
        <begin position="60"/>
        <end position="439"/>
    </location>
</feature>
<keyword evidence="4" id="KW-0479">Metal-binding</keyword>
<evidence type="ECO:0000313" key="7">
    <source>
        <dbReference type="EMBL" id="PWB01913.1"/>
    </source>
</evidence>